<dbReference type="Proteomes" id="UP001597512">
    <property type="component" value="Unassembled WGS sequence"/>
</dbReference>
<dbReference type="EMBL" id="JBHUOM010000016">
    <property type="protein sequence ID" value="MFD2935437.1"/>
    <property type="molecule type" value="Genomic_DNA"/>
</dbReference>
<name>A0ABW6ALN7_9BACT</name>
<evidence type="ECO:0000313" key="2">
    <source>
        <dbReference type="Proteomes" id="UP001597512"/>
    </source>
</evidence>
<evidence type="ECO:0008006" key="3">
    <source>
        <dbReference type="Google" id="ProtNLM"/>
    </source>
</evidence>
<gene>
    <name evidence="1" type="ORF">ACFS25_16765</name>
</gene>
<comment type="caution">
    <text evidence="1">The sequence shown here is derived from an EMBL/GenBank/DDBJ whole genome shotgun (WGS) entry which is preliminary data.</text>
</comment>
<accession>A0ABW6ALN7</accession>
<sequence>MLRPILLCGITVSSSFAQRKKGQARLDSLLAELPCAKADTNRVKLLCAISYQHHNKGINYANQALTLARRLTRKRGMATAY</sequence>
<keyword evidence="2" id="KW-1185">Reference proteome</keyword>
<evidence type="ECO:0000313" key="1">
    <source>
        <dbReference type="EMBL" id="MFD2935437.1"/>
    </source>
</evidence>
<reference evidence="2" key="1">
    <citation type="journal article" date="2019" name="Int. J. Syst. Evol. Microbiol.">
        <title>The Global Catalogue of Microorganisms (GCM) 10K type strain sequencing project: providing services to taxonomists for standard genome sequencing and annotation.</title>
        <authorList>
            <consortium name="The Broad Institute Genomics Platform"/>
            <consortium name="The Broad Institute Genome Sequencing Center for Infectious Disease"/>
            <person name="Wu L."/>
            <person name="Ma J."/>
        </authorList>
    </citation>
    <scope>NUCLEOTIDE SEQUENCE [LARGE SCALE GENOMIC DNA]</scope>
    <source>
        <strain evidence="2">KCTC 52490</strain>
    </source>
</reference>
<organism evidence="1 2">
    <name type="scientific">Spirosoma flavum</name>
    <dbReference type="NCBI Taxonomy" id="2048557"/>
    <lineage>
        <taxon>Bacteria</taxon>
        <taxon>Pseudomonadati</taxon>
        <taxon>Bacteroidota</taxon>
        <taxon>Cytophagia</taxon>
        <taxon>Cytophagales</taxon>
        <taxon>Cytophagaceae</taxon>
        <taxon>Spirosoma</taxon>
    </lineage>
</organism>
<proteinExistence type="predicted"/>
<dbReference type="RefSeq" id="WP_381503370.1">
    <property type="nucleotide sequence ID" value="NZ_JBHUOM010000016.1"/>
</dbReference>
<protein>
    <recommendedName>
        <fullName evidence="3">Tetratricopeptide repeat protein</fullName>
    </recommendedName>
</protein>